<dbReference type="Proteomes" id="UP000287296">
    <property type="component" value="Unassembled WGS sequence"/>
</dbReference>
<evidence type="ECO:0000256" key="1">
    <source>
        <dbReference type="ARBA" id="ARBA00005531"/>
    </source>
</evidence>
<organism evidence="7 8">
    <name type="scientific">Siminovitchia terrae</name>
    <name type="common">Bacillus terrae</name>
    <dbReference type="NCBI Taxonomy" id="1914933"/>
    <lineage>
        <taxon>Bacteria</taxon>
        <taxon>Bacillati</taxon>
        <taxon>Bacillota</taxon>
        <taxon>Bacilli</taxon>
        <taxon>Bacillales</taxon>
        <taxon>Bacillaceae</taxon>
        <taxon>Siminovitchia</taxon>
    </lineage>
</organism>
<feature type="active site" description="Acyl-thioester intermediate" evidence="4">
    <location>
        <position position="143"/>
    </location>
</feature>
<dbReference type="GO" id="GO:0016747">
    <property type="term" value="F:acyltransferase activity, transferring groups other than amino-acyl groups"/>
    <property type="evidence" value="ECO:0007669"/>
    <property type="project" value="InterPro"/>
</dbReference>
<evidence type="ECO:0000256" key="4">
    <source>
        <dbReference type="PIRSR" id="PIRSR000451-1"/>
    </source>
</evidence>
<keyword evidence="2" id="KW-0808">Transferase</keyword>
<dbReference type="Pfam" id="PF02797">
    <property type="entry name" value="Chal_sti_synt_C"/>
    <property type="match status" value="1"/>
</dbReference>
<evidence type="ECO:0000256" key="2">
    <source>
        <dbReference type="ARBA" id="ARBA00022679"/>
    </source>
</evidence>
<comment type="similarity">
    <text evidence="1">Belongs to the thiolase-like superfamily. Chalcone/stilbene synthases family.</text>
</comment>
<evidence type="ECO:0000259" key="5">
    <source>
        <dbReference type="Pfam" id="PF00195"/>
    </source>
</evidence>
<dbReference type="AlphaFoldDB" id="A0A429X4D9"/>
<dbReference type="InterPro" id="IPR016039">
    <property type="entry name" value="Thiolase-like"/>
</dbReference>
<proteinExistence type="inferred from homology"/>
<dbReference type="OrthoDB" id="9786288at2"/>
<dbReference type="InterPro" id="IPR011141">
    <property type="entry name" value="Polyketide_synthase_type-III"/>
</dbReference>
<evidence type="ECO:0000313" key="8">
    <source>
        <dbReference type="Proteomes" id="UP000287296"/>
    </source>
</evidence>
<dbReference type="Pfam" id="PF00195">
    <property type="entry name" value="Chal_sti_synt_N"/>
    <property type="match status" value="1"/>
</dbReference>
<reference evidence="7 8" key="1">
    <citation type="submission" date="2018-12" db="EMBL/GenBank/DDBJ databases">
        <authorList>
            <person name="Sun L."/>
            <person name="Chen Z."/>
        </authorList>
    </citation>
    <scope>NUCLEOTIDE SEQUENCE [LARGE SCALE GENOMIC DNA]</scope>
    <source>
        <strain evidence="7 8">LMG 29736</strain>
    </source>
</reference>
<dbReference type="SUPFAM" id="SSF53901">
    <property type="entry name" value="Thiolase-like"/>
    <property type="match status" value="1"/>
</dbReference>
<dbReference type="GO" id="GO:0030639">
    <property type="term" value="P:polyketide biosynthetic process"/>
    <property type="evidence" value="ECO:0007669"/>
    <property type="project" value="TreeGrafter"/>
</dbReference>
<evidence type="ECO:0000313" key="7">
    <source>
        <dbReference type="EMBL" id="RST58266.1"/>
    </source>
</evidence>
<dbReference type="PANTHER" id="PTHR11877">
    <property type="entry name" value="HYDROXYMETHYLGLUTARYL-COA SYNTHASE"/>
    <property type="match status" value="1"/>
</dbReference>
<accession>A0A429X4D9</accession>
<feature type="domain" description="Chalcone/stilbene synthase N-terminal" evidence="5">
    <location>
        <begin position="4"/>
        <end position="205"/>
    </location>
</feature>
<gene>
    <name evidence="7" type="ORF">D5F11_018540</name>
</gene>
<dbReference type="PIRSF" id="PIRSF000451">
    <property type="entry name" value="PKS_III"/>
    <property type="match status" value="1"/>
</dbReference>
<evidence type="ECO:0000259" key="6">
    <source>
        <dbReference type="Pfam" id="PF02797"/>
    </source>
</evidence>
<dbReference type="Gene3D" id="3.40.47.10">
    <property type="match status" value="2"/>
</dbReference>
<protein>
    <submittedName>
        <fullName evidence="7">Type III polyketide synthase</fullName>
    </submittedName>
</protein>
<comment type="caution">
    <text evidence="7">The sequence shown here is derived from an EMBL/GenBank/DDBJ whole genome shotgun (WGS) entry which is preliminary data.</text>
</comment>
<sequence length="360" mass="39775">MPYIVSVGTGVPKNKIYQKDAMEFARHLFSKSVDHIDRLLKVFHNGEIEKRHIGKEISWYQLEHSFVEKNDAFIEAAVDLSTRAIKDCLNSPLLKRTIEYEEIDAIFMICTTGLATPSLEARVMNVLPFSRNSKRIPIWGLGCAGGAAGLSRASEYCRAFPKAKVLVVAVELCSLTFQKDDLSKSNLIGTSLFADGAAAALVVGAEADHETYTDSPVPRIMDTKSTLLSDSLDVMGWDVKNDGLFVVFSKSIPALVESWLEPNVSGFLEEHQMTIQDIGQFIAHPGGKKVILAYEKALKLEQNKTAESLKVLREYGNMSSATVLFVLKNVLHKNIRSGEHGVITALGPGFCSELLLVRWE</sequence>
<feature type="domain" description="Chalcone/stilbene synthase C-terminal" evidence="6">
    <location>
        <begin position="224"/>
        <end position="358"/>
    </location>
</feature>
<dbReference type="InterPro" id="IPR012328">
    <property type="entry name" value="Chalcone/stilbene_synt_C"/>
</dbReference>
<evidence type="ECO:0000256" key="3">
    <source>
        <dbReference type="ARBA" id="ARBA00023315"/>
    </source>
</evidence>
<dbReference type="CDD" id="cd00831">
    <property type="entry name" value="CHS_like"/>
    <property type="match status" value="1"/>
</dbReference>
<keyword evidence="3" id="KW-0012">Acyltransferase</keyword>
<name>A0A429X4D9_SIMTE</name>
<dbReference type="EMBL" id="QYTW02000022">
    <property type="protein sequence ID" value="RST58266.1"/>
    <property type="molecule type" value="Genomic_DNA"/>
</dbReference>
<dbReference type="InterPro" id="IPR001099">
    <property type="entry name" value="Chalcone/stilbene_synt_N"/>
</dbReference>
<dbReference type="RefSeq" id="WP_120117459.1">
    <property type="nucleotide sequence ID" value="NZ_QYTW02000022.1"/>
</dbReference>
<dbReference type="PANTHER" id="PTHR11877:SF99">
    <property type="entry name" value="1,3,6,8-TETRAHYDROXYNAPHTHALENE SYNTHASE"/>
    <property type="match status" value="1"/>
</dbReference>